<evidence type="ECO:0000256" key="5">
    <source>
        <dbReference type="ARBA" id="ARBA00022692"/>
    </source>
</evidence>
<comment type="subcellular location">
    <subcellularLocation>
        <location evidence="1 8">Cell membrane</location>
        <topology evidence="1 8">Multi-pass membrane protein</topology>
    </subcellularLocation>
</comment>
<name>I0WCC7_9FLAO</name>
<comment type="caution">
    <text evidence="9">The sequence shown here is derived from an EMBL/GenBank/DDBJ whole genome shotgun (WGS) entry which is preliminary data.</text>
</comment>
<feature type="transmembrane region" description="Helical" evidence="8">
    <location>
        <begin position="203"/>
        <end position="220"/>
    </location>
</feature>
<feature type="transmembrane region" description="Helical" evidence="8">
    <location>
        <begin position="181"/>
        <end position="197"/>
    </location>
</feature>
<dbReference type="PATRIC" id="fig|946077.3.peg.1908"/>
<keyword evidence="10" id="KW-1185">Reference proteome</keyword>
<evidence type="ECO:0000256" key="4">
    <source>
        <dbReference type="ARBA" id="ARBA00022475"/>
    </source>
</evidence>
<dbReference type="EMBL" id="AJJU01000013">
    <property type="protein sequence ID" value="EID74043.1"/>
    <property type="molecule type" value="Genomic_DNA"/>
</dbReference>
<reference evidence="9 10" key="1">
    <citation type="journal article" date="2012" name="J. Bacteriol.">
        <title>Genome Sequence of the Halotolerant Bacterium Imtechella halotolerans K1T.</title>
        <authorList>
            <person name="Kumar S."/>
            <person name="Vikram S."/>
            <person name="Subramanian S."/>
            <person name="Raghava G.P."/>
            <person name="Pinnaka A.K."/>
        </authorList>
    </citation>
    <scope>NUCLEOTIDE SEQUENCE [LARGE SCALE GENOMIC DNA]</scope>
    <source>
        <strain evidence="9 10">K1</strain>
    </source>
</reference>
<feature type="transmembrane region" description="Helical" evidence="8">
    <location>
        <begin position="100"/>
        <end position="118"/>
    </location>
</feature>
<dbReference type="Pfam" id="PF01925">
    <property type="entry name" value="TauE"/>
    <property type="match status" value="1"/>
</dbReference>
<keyword evidence="6 8" id="KW-1133">Transmembrane helix</keyword>
<evidence type="ECO:0000256" key="3">
    <source>
        <dbReference type="ARBA" id="ARBA00022448"/>
    </source>
</evidence>
<proteinExistence type="inferred from homology"/>
<dbReference type="eggNOG" id="COG0730">
    <property type="taxonomic scope" value="Bacteria"/>
</dbReference>
<comment type="similarity">
    <text evidence="2 8">Belongs to the 4-toluene sulfonate uptake permease (TSUP) (TC 2.A.102) family.</text>
</comment>
<gene>
    <name evidence="9" type="ORF">W5A_09445</name>
</gene>
<dbReference type="RefSeq" id="WP_008239867.1">
    <property type="nucleotide sequence ID" value="NZ_AJJU01000013.1"/>
</dbReference>
<evidence type="ECO:0000256" key="8">
    <source>
        <dbReference type="RuleBase" id="RU363041"/>
    </source>
</evidence>
<feature type="transmembrane region" description="Helical" evidence="8">
    <location>
        <begin position="232"/>
        <end position="249"/>
    </location>
</feature>
<dbReference type="InterPro" id="IPR002781">
    <property type="entry name" value="TM_pro_TauE-like"/>
</dbReference>
<feature type="transmembrane region" description="Helical" evidence="8">
    <location>
        <begin position="76"/>
        <end position="94"/>
    </location>
</feature>
<evidence type="ECO:0000313" key="9">
    <source>
        <dbReference type="EMBL" id="EID74043.1"/>
    </source>
</evidence>
<accession>I0WCC7</accession>
<keyword evidence="3" id="KW-0813">Transport</keyword>
<dbReference type="PANTHER" id="PTHR30269:SF0">
    <property type="entry name" value="MEMBRANE TRANSPORTER PROTEIN YFCA-RELATED"/>
    <property type="match status" value="1"/>
</dbReference>
<evidence type="ECO:0000256" key="7">
    <source>
        <dbReference type="ARBA" id="ARBA00023136"/>
    </source>
</evidence>
<dbReference type="AlphaFoldDB" id="I0WCC7"/>
<dbReference type="STRING" id="946077.W5A_09445"/>
<sequence>MPYYLDLILLIIIGFITGIINTIAGGGTLLTLPALIFMGLPPHIANGTNRIAILLQTGVAALGFKSKGISVMPFSIYLGIAAMLGGLIGAQLAVDIRGDLFNKILSVVMIVVMVLIFFQSRWSLIKSEEALIGKPLWISCIIFFFIGIYGGFINAGIGYIMLLVLPYINGLSLVRSNAVKAIVVFFYTASALALFIINDAVDYLLGFVLAIGNASGAWFASRWSVKKGDSFVKGFLLITIAVLAIKLWFF</sequence>
<dbReference type="GO" id="GO:0005886">
    <property type="term" value="C:plasma membrane"/>
    <property type="evidence" value="ECO:0007669"/>
    <property type="project" value="UniProtKB-SubCell"/>
</dbReference>
<evidence type="ECO:0000256" key="6">
    <source>
        <dbReference type="ARBA" id="ARBA00022989"/>
    </source>
</evidence>
<keyword evidence="7 8" id="KW-0472">Membrane</keyword>
<dbReference type="PANTHER" id="PTHR30269">
    <property type="entry name" value="TRANSMEMBRANE PROTEIN YFCA"/>
    <property type="match status" value="1"/>
</dbReference>
<dbReference type="InterPro" id="IPR052017">
    <property type="entry name" value="TSUP"/>
</dbReference>
<keyword evidence="5 8" id="KW-0812">Transmembrane</keyword>
<evidence type="ECO:0000256" key="1">
    <source>
        <dbReference type="ARBA" id="ARBA00004651"/>
    </source>
</evidence>
<evidence type="ECO:0000256" key="2">
    <source>
        <dbReference type="ARBA" id="ARBA00009142"/>
    </source>
</evidence>
<evidence type="ECO:0000313" key="10">
    <source>
        <dbReference type="Proteomes" id="UP000005938"/>
    </source>
</evidence>
<organism evidence="9 10">
    <name type="scientific">Imtechella halotolerans K1</name>
    <dbReference type="NCBI Taxonomy" id="946077"/>
    <lineage>
        <taxon>Bacteria</taxon>
        <taxon>Pseudomonadati</taxon>
        <taxon>Bacteroidota</taxon>
        <taxon>Flavobacteriia</taxon>
        <taxon>Flavobacteriales</taxon>
        <taxon>Flavobacteriaceae</taxon>
        <taxon>Imtechella</taxon>
    </lineage>
</organism>
<keyword evidence="4 8" id="KW-1003">Cell membrane</keyword>
<dbReference type="Proteomes" id="UP000005938">
    <property type="component" value="Unassembled WGS sequence"/>
</dbReference>
<dbReference type="OrthoDB" id="554695at2"/>
<feature type="transmembrane region" description="Helical" evidence="8">
    <location>
        <begin position="7"/>
        <end position="38"/>
    </location>
</feature>
<protein>
    <recommendedName>
        <fullName evidence="8">Probable membrane transporter protein</fullName>
    </recommendedName>
</protein>